<dbReference type="Gene3D" id="1.10.10.60">
    <property type="entry name" value="Homeodomain-like"/>
    <property type="match status" value="1"/>
</dbReference>
<dbReference type="Proteomes" id="UP000184028">
    <property type="component" value="Unassembled WGS sequence"/>
</dbReference>
<dbReference type="STRING" id="946677.SAMN05444484_1018"/>
<gene>
    <name evidence="5" type="ORF">SAMN05444484_1018</name>
</gene>
<reference evidence="6" key="1">
    <citation type="submission" date="2016-11" db="EMBL/GenBank/DDBJ databases">
        <authorList>
            <person name="Varghese N."/>
            <person name="Submissions S."/>
        </authorList>
    </citation>
    <scope>NUCLEOTIDE SEQUENCE [LARGE SCALE GENOMIC DNA]</scope>
    <source>
        <strain evidence="6">DSM 24724</strain>
    </source>
</reference>
<dbReference type="Pfam" id="PF12833">
    <property type="entry name" value="HTH_18"/>
    <property type="match status" value="1"/>
</dbReference>
<evidence type="ECO:0000313" key="5">
    <source>
        <dbReference type="EMBL" id="SHL01281.1"/>
    </source>
</evidence>
<feature type="domain" description="HTH araC/xylS-type" evidence="4">
    <location>
        <begin position="189"/>
        <end position="287"/>
    </location>
</feature>
<dbReference type="Pfam" id="PF22200">
    <property type="entry name" value="ExsA_N"/>
    <property type="match status" value="1"/>
</dbReference>
<dbReference type="InterPro" id="IPR009057">
    <property type="entry name" value="Homeodomain-like_sf"/>
</dbReference>
<dbReference type="SMART" id="SM00342">
    <property type="entry name" value="HTH_ARAC"/>
    <property type="match status" value="1"/>
</dbReference>
<dbReference type="EMBL" id="FRBT01000001">
    <property type="protein sequence ID" value="SHL01281.1"/>
    <property type="molecule type" value="Genomic_DNA"/>
</dbReference>
<dbReference type="AlphaFoldDB" id="A0A1M6X5T5"/>
<keyword evidence="3" id="KW-0804">Transcription</keyword>
<keyword evidence="2 5" id="KW-0238">DNA-binding</keyword>
<dbReference type="SUPFAM" id="SSF46689">
    <property type="entry name" value="Homeodomain-like"/>
    <property type="match status" value="2"/>
</dbReference>
<dbReference type="InterPro" id="IPR054015">
    <property type="entry name" value="ExsA-like_N"/>
</dbReference>
<dbReference type="GO" id="GO:0003700">
    <property type="term" value="F:DNA-binding transcription factor activity"/>
    <property type="evidence" value="ECO:0007669"/>
    <property type="project" value="InterPro"/>
</dbReference>
<organism evidence="5 6">
    <name type="scientific">Flavobacterium chilense</name>
    <dbReference type="NCBI Taxonomy" id="946677"/>
    <lineage>
        <taxon>Bacteria</taxon>
        <taxon>Pseudomonadati</taxon>
        <taxon>Bacteroidota</taxon>
        <taxon>Flavobacteriia</taxon>
        <taxon>Flavobacteriales</taxon>
        <taxon>Flavobacteriaceae</taxon>
        <taxon>Flavobacterium</taxon>
    </lineage>
</organism>
<evidence type="ECO:0000256" key="3">
    <source>
        <dbReference type="ARBA" id="ARBA00023163"/>
    </source>
</evidence>
<dbReference type="GO" id="GO:0043565">
    <property type="term" value="F:sequence-specific DNA binding"/>
    <property type="evidence" value="ECO:0007669"/>
    <property type="project" value="InterPro"/>
</dbReference>
<dbReference type="PANTHER" id="PTHR43280">
    <property type="entry name" value="ARAC-FAMILY TRANSCRIPTIONAL REGULATOR"/>
    <property type="match status" value="1"/>
</dbReference>
<evidence type="ECO:0000256" key="2">
    <source>
        <dbReference type="ARBA" id="ARBA00023125"/>
    </source>
</evidence>
<evidence type="ECO:0000313" key="6">
    <source>
        <dbReference type="Proteomes" id="UP000184028"/>
    </source>
</evidence>
<protein>
    <submittedName>
        <fullName evidence="5">AraC-type DNA-binding protein</fullName>
    </submittedName>
</protein>
<dbReference type="PANTHER" id="PTHR43280:SF2">
    <property type="entry name" value="HTH-TYPE TRANSCRIPTIONAL REGULATOR EXSA"/>
    <property type="match status" value="1"/>
</dbReference>
<dbReference type="PROSITE" id="PS01124">
    <property type="entry name" value="HTH_ARAC_FAMILY_2"/>
    <property type="match status" value="1"/>
</dbReference>
<dbReference type="InterPro" id="IPR018060">
    <property type="entry name" value="HTH_AraC"/>
</dbReference>
<keyword evidence="6" id="KW-1185">Reference proteome</keyword>
<sequence length="294" mass="34718">MRKNELSFMDTITLPDEMNLENTQLVHVVDYRSSKDVSKQQIILNQNIISFLIEGTKEAIFDNAILSIDSSKFLVMKSGNCLMTEKKISEDSNYRSVLLFFSNEMVHNFIRKMEFKDFEALDPKSVYAFDYDEFIKRFVFSLVDISILSEDIKFKLLEVKFEEIMLYLAEKYGTEFLYSLTINSDNATQKFIQVIENSHLSKLTLKELAFLCNMSVSTFKREFEKHYAESPIKWFQNKRLEFAHYLLQQEQKNPSEIYFEVGYENLSSFTQAYKLKYGVTPKQNQKNWTFSNSF</sequence>
<evidence type="ECO:0000259" key="4">
    <source>
        <dbReference type="PROSITE" id="PS01124"/>
    </source>
</evidence>
<accession>A0A1M6X5T5</accession>
<evidence type="ECO:0000256" key="1">
    <source>
        <dbReference type="ARBA" id="ARBA00023015"/>
    </source>
</evidence>
<proteinExistence type="predicted"/>
<name>A0A1M6X5T5_9FLAO</name>
<keyword evidence="1" id="KW-0805">Transcription regulation</keyword>